<dbReference type="Proteomes" id="UP000815677">
    <property type="component" value="Unassembled WGS sequence"/>
</dbReference>
<reference evidence="2" key="1">
    <citation type="submission" date="2014-09" db="EMBL/GenBank/DDBJ databases">
        <title>Genome sequence of the luminous mushroom Mycena chlorophos for searching fungal bioluminescence genes.</title>
        <authorList>
            <person name="Tanaka Y."/>
            <person name="Kasuga D."/>
            <person name="Oba Y."/>
            <person name="Hase S."/>
            <person name="Sato K."/>
            <person name="Oba Y."/>
            <person name="Sakakibara Y."/>
        </authorList>
    </citation>
    <scope>NUCLEOTIDE SEQUENCE</scope>
</reference>
<dbReference type="EMBL" id="DF846743">
    <property type="protein sequence ID" value="GAT50925.1"/>
    <property type="molecule type" value="Genomic_DNA"/>
</dbReference>
<feature type="region of interest" description="Disordered" evidence="1">
    <location>
        <begin position="21"/>
        <end position="40"/>
    </location>
</feature>
<evidence type="ECO:0000256" key="1">
    <source>
        <dbReference type="SAM" id="MobiDB-lite"/>
    </source>
</evidence>
<protein>
    <submittedName>
        <fullName evidence="2">Uncharacterized protein</fullName>
    </submittedName>
</protein>
<keyword evidence="3" id="KW-1185">Reference proteome</keyword>
<accession>A0ABQ0LIQ3</accession>
<organism evidence="2 3">
    <name type="scientific">Mycena chlorophos</name>
    <name type="common">Agaric fungus</name>
    <name type="synonym">Agaricus chlorophos</name>
    <dbReference type="NCBI Taxonomy" id="658473"/>
    <lineage>
        <taxon>Eukaryota</taxon>
        <taxon>Fungi</taxon>
        <taxon>Dikarya</taxon>
        <taxon>Basidiomycota</taxon>
        <taxon>Agaricomycotina</taxon>
        <taxon>Agaricomycetes</taxon>
        <taxon>Agaricomycetidae</taxon>
        <taxon>Agaricales</taxon>
        <taxon>Marasmiineae</taxon>
        <taxon>Mycenaceae</taxon>
        <taxon>Mycena</taxon>
    </lineage>
</organism>
<proteinExistence type="predicted"/>
<evidence type="ECO:0000313" key="3">
    <source>
        <dbReference type="Proteomes" id="UP000815677"/>
    </source>
</evidence>
<gene>
    <name evidence="2" type="ORF">MCHLO_08112</name>
</gene>
<evidence type="ECO:0000313" key="2">
    <source>
        <dbReference type="EMBL" id="GAT50925.1"/>
    </source>
</evidence>
<sequence length="184" mass="18764">MSDHQNQGNYYYPQAPVYYSAPNGQGGAPGANPGGATNYPGPGYPAANYYNYGAPAGPGGGAPAYQGGYPQAPVGSGYATPYQQGGAQYLQAGSGAAGEHPPTLGLQSLETLQQLQRQPARTTTVSSIASIVTAPRRLSTLEPSPQATYVIPATAMNGASNNRVPSASRKDALTASLEAVIVEC</sequence>
<feature type="compositionally biased region" description="Gly residues" evidence="1">
    <location>
        <begin position="24"/>
        <end position="33"/>
    </location>
</feature>
<name>A0ABQ0LIQ3_MYCCL</name>